<evidence type="ECO:0000259" key="12">
    <source>
        <dbReference type="Pfam" id="PF04389"/>
    </source>
</evidence>
<dbReference type="InterPro" id="IPR007484">
    <property type="entry name" value="Peptidase_M28"/>
</dbReference>
<comment type="catalytic activity">
    <reaction evidence="1">
        <text>N-terminal L-glutaminyl-[peptide] = N-terminal 5-oxo-L-prolyl-[peptide] + NH4(+)</text>
        <dbReference type="Rhea" id="RHEA:23652"/>
        <dbReference type="Rhea" id="RHEA-COMP:11736"/>
        <dbReference type="Rhea" id="RHEA-COMP:11846"/>
        <dbReference type="ChEBI" id="CHEBI:28938"/>
        <dbReference type="ChEBI" id="CHEBI:64722"/>
        <dbReference type="ChEBI" id="CHEBI:87215"/>
        <dbReference type="EC" id="2.3.2.5"/>
    </reaction>
</comment>
<evidence type="ECO:0000256" key="6">
    <source>
        <dbReference type="ARBA" id="ARBA00022525"/>
    </source>
</evidence>
<evidence type="ECO:0000313" key="14">
    <source>
        <dbReference type="Proteomes" id="UP000828390"/>
    </source>
</evidence>
<keyword evidence="8" id="KW-0479">Metal-binding</keyword>
<feature type="domain" description="Peptidase M28" evidence="12">
    <location>
        <begin position="111"/>
        <end position="348"/>
    </location>
</feature>
<keyword evidence="11" id="KW-0012">Acyltransferase</keyword>
<comment type="similarity">
    <text evidence="3">Belongs to the glutaminyl-peptide cyclotransferase family.</text>
</comment>
<dbReference type="InterPro" id="IPR040234">
    <property type="entry name" value="QC/QCL"/>
</dbReference>
<evidence type="ECO:0000256" key="4">
    <source>
        <dbReference type="ARBA" id="ARBA00012012"/>
    </source>
</evidence>
<keyword evidence="14" id="KW-1185">Reference proteome</keyword>
<keyword evidence="9" id="KW-0862">Zinc</keyword>
<evidence type="ECO:0000256" key="3">
    <source>
        <dbReference type="ARBA" id="ARBA00006014"/>
    </source>
</evidence>
<evidence type="ECO:0000256" key="7">
    <source>
        <dbReference type="ARBA" id="ARBA00022679"/>
    </source>
</evidence>
<dbReference type="FunFam" id="3.40.630.10:FF:000029">
    <property type="entry name" value="Glutaminyl-peptide cyclotransferase"/>
    <property type="match status" value="1"/>
</dbReference>
<dbReference type="GO" id="GO:0016603">
    <property type="term" value="F:glutaminyl-peptide cyclotransferase activity"/>
    <property type="evidence" value="ECO:0007669"/>
    <property type="project" value="UniProtKB-EC"/>
</dbReference>
<dbReference type="AlphaFoldDB" id="A0A9D4LCL6"/>
<keyword evidence="7" id="KW-0808">Transferase</keyword>
<dbReference type="Pfam" id="PF04389">
    <property type="entry name" value="Peptidase_M28"/>
    <property type="match status" value="1"/>
</dbReference>
<evidence type="ECO:0000256" key="11">
    <source>
        <dbReference type="ARBA" id="ARBA00023315"/>
    </source>
</evidence>
<dbReference type="OrthoDB" id="3907302at2759"/>
<comment type="caution">
    <text evidence="13">The sequence shown here is derived from an EMBL/GenBank/DDBJ whole genome shotgun (WGS) entry which is preliminary data.</text>
</comment>
<protein>
    <recommendedName>
        <fullName evidence="5">Glutaminyl-peptide cyclotransferase</fullName>
        <ecNumber evidence="4">2.3.2.5</ecNumber>
    </recommendedName>
</protein>
<dbReference type="CDD" id="cd03880">
    <property type="entry name" value="M28_QC_like"/>
    <property type="match status" value="1"/>
</dbReference>
<reference evidence="13" key="1">
    <citation type="journal article" date="2019" name="bioRxiv">
        <title>The Genome of the Zebra Mussel, Dreissena polymorpha: A Resource for Invasive Species Research.</title>
        <authorList>
            <person name="McCartney M.A."/>
            <person name="Auch B."/>
            <person name="Kono T."/>
            <person name="Mallez S."/>
            <person name="Zhang Y."/>
            <person name="Obille A."/>
            <person name="Becker A."/>
            <person name="Abrahante J.E."/>
            <person name="Garbe J."/>
            <person name="Badalamenti J.P."/>
            <person name="Herman A."/>
            <person name="Mangelson H."/>
            <person name="Liachko I."/>
            <person name="Sullivan S."/>
            <person name="Sone E.D."/>
            <person name="Koren S."/>
            <person name="Silverstein K.A.T."/>
            <person name="Beckman K.B."/>
            <person name="Gohl D.M."/>
        </authorList>
    </citation>
    <scope>NUCLEOTIDE SEQUENCE</scope>
    <source>
        <strain evidence="13">Duluth1</strain>
        <tissue evidence="13">Whole animal</tissue>
    </source>
</reference>
<dbReference type="GO" id="GO:0005576">
    <property type="term" value="C:extracellular region"/>
    <property type="evidence" value="ECO:0007669"/>
    <property type="project" value="UniProtKB-SubCell"/>
</dbReference>
<evidence type="ECO:0000256" key="5">
    <source>
        <dbReference type="ARBA" id="ARBA00016861"/>
    </source>
</evidence>
<dbReference type="EC" id="2.3.2.5" evidence="4"/>
<evidence type="ECO:0000256" key="1">
    <source>
        <dbReference type="ARBA" id="ARBA00000001"/>
    </source>
</evidence>
<dbReference type="InterPro" id="IPR037457">
    <property type="entry name" value="M28_QC"/>
</dbReference>
<evidence type="ECO:0000256" key="8">
    <source>
        <dbReference type="ARBA" id="ARBA00022723"/>
    </source>
</evidence>
<dbReference type="EMBL" id="JAIWYP010000003">
    <property type="protein sequence ID" value="KAH3854546.1"/>
    <property type="molecule type" value="Genomic_DNA"/>
</dbReference>
<dbReference type="PANTHER" id="PTHR12283:SF6">
    <property type="entry name" value="GLUTAMINYL-PEPTIDE CYCLOTRANSFERASE-RELATED"/>
    <property type="match status" value="1"/>
</dbReference>
<comment type="subcellular location">
    <subcellularLocation>
        <location evidence="2">Secreted</location>
    </subcellularLocation>
</comment>
<sequence length="364" mass="41876">MWTEISVYVVLLLGAFSMYLPGSNSALNQKMKFSSNKELKILSQDISSNEDFRNMEFKALVRPMLIPRMPDTENSLFVQNYIKTHFRNLNWHIEEDTFTDNTPYGMKQFNNIIATYEPDVKNKLVLSCHFDSKNISQGSNYFVAATDSAVPCAIMMDVATKLNCALMRNRQTRTKSRAEDVSIQMMFFDGEEAYNEWTATDSLYGSRHLAKKLAETPDEHFPDIMRLDTVSLFVLLDLIGSNDVVFRNFFLNTDAQYQFLQKIEKSLKKLDLLNPKGKIINGLEKTLFSSARPYGGIEDDHKPFLQYRPDLPVLHLISAPFPAVWHQMSDDESAINWDVTDNFNRIFRIFVANYLNLSAVSCKN</sequence>
<dbReference type="Gene3D" id="3.40.630.10">
    <property type="entry name" value="Zn peptidases"/>
    <property type="match status" value="1"/>
</dbReference>
<dbReference type="PANTHER" id="PTHR12283">
    <property type="entry name" value="GLUTAMINYL-PEPTIDE CYCLOTRANSFERASE"/>
    <property type="match status" value="1"/>
</dbReference>
<organism evidence="13 14">
    <name type="scientific">Dreissena polymorpha</name>
    <name type="common">Zebra mussel</name>
    <name type="synonym">Mytilus polymorpha</name>
    <dbReference type="NCBI Taxonomy" id="45954"/>
    <lineage>
        <taxon>Eukaryota</taxon>
        <taxon>Metazoa</taxon>
        <taxon>Spiralia</taxon>
        <taxon>Lophotrochozoa</taxon>
        <taxon>Mollusca</taxon>
        <taxon>Bivalvia</taxon>
        <taxon>Autobranchia</taxon>
        <taxon>Heteroconchia</taxon>
        <taxon>Euheterodonta</taxon>
        <taxon>Imparidentia</taxon>
        <taxon>Neoheterodontei</taxon>
        <taxon>Myida</taxon>
        <taxon>Dreissenoidea</taxon>
        <taxon>Dreissenidae</taxon>
        <taxon>Dreissena</taxon>
    </lineage>
</organism>
<proteinExistence type="inferred from homology"/>
<dbReference type="SUPFAM" id="SSF53187">
    <property type="entry name" value="Zn-dependent exopeptidases"/>
    <property type="match status" value="1"/>
</dbReference>
<gene>
    <name evidence="13" type="ORF">DPMN_097089</name>
</gene>
<dbReference type="Proteomes" id="UP000828390">
    <property type="component" value="Unassembled WGS sequence"/>
</dbReference>
<keyword evidence="6" id="KW-0964">Secreted</keyword>
<keyword evidence="10" id="KW-1015">Disulfide bond</keyword>
<evidence type="ECO:0000256" key="9">
    <source>
        <dbReference type="ARBA" id="ARBA00022833"/>
    </source>
</evidence>
<evidence type="ECO:0000256" key="10">
    <source>
        <dbReference type="ARBA" id="ARBA00023157"/>
    </source>
</evidence>
<accession>A0A9D4LCL6</accession>
<name>A0A9D4LCL6_DREPO</name>
<evidence type="ECO:0000313" key="13">
    <source>
        <dbReference type="EMBL" id="KAH3854546.1"/>
    </source>
</evidence>
<reference evidence="13" key="2">
    <citation type="submission" date="2020-11" db="EMBL/GenBank/DDBJ databases">
        <authorList>
            <person name="McCartney M.A."/>
            <person name="Auch B."/>
            <person name="Kono T."/>
            <person name="Mallez S."/>
            <person name="Becker A."/>
            <person name="Gohl D.M."/>
            <person name="Silverstein K.A.T."/>
            <person name="Koren S."/>
            <person name="Bechman K.B."/>
            <person name="Herman A."/>
            <person name="Abrahante J.E."/>
            <person name="Garbe J."/>
        </authorList>
    </citation>
    <scope>NUCLEOTIDE SEQUENCE</scope>
    <source>
        <strain evidence="13">Duluth1</strain>
        <tissue evidence="13">Whole animal</tissue>
    </source>
</reference>
<dbReference type="GO" id="GO:0008270">
    <property type="term" value="F:zinc ion binding"/>
    <property type="evidence" value="ECO:0007669"/>
    <property type="project" value="TreeGrafter"/>
</dbReference>
<evidence type="ECO:0000256" key="2">
    <source>
        <dbReference type="ARBA" id="ARBA00004613"/>
    </source>
</evidence>